<accession>A0A6I3SJD9</accession>
<dbReference type="Pfam" id="PF08812">
    <property type="entry name" value="YtxC"/>
    <property type="match status" value="1"/>
</dbReference>
<reference evidence="1 2" key="1">
    <citation type="submission" date="2019-11" db="EMBL/GenBank/DDBJ databases">
        <title>Whole-genome sequence of a the green, strictly anaerobic photosynthetic bacterium Heliobacillus mobilis DSM 6151.</title>
        <authorList>
            <person name="Kyndt J.A."/>
            <person name="Meyer T.E."/>
        </authorList>
    </citation>
    <scope>NUCLEOTIDE SEQUENCE [LARGE SCALE GENOMIC DNA]</scope>
    <source>
        <strain evidence="1 2">DSM 6151</strain>
    </source>
</reference>
<organism evidence="1 2">
    <name type="scientific">Heliobacterium mobile</name>
    <name type="common">Heliobacillus mobilis</name>
    <dbReference type="NCBI Taxonomy" id="28064"/>
    <lineage>
        <taxon>Bacteria</taxon>
        <taxon>Bacillati</taxon>
        <taxon>Bacillota</taxon>
        <taxon>Clostridia</taxon>
        <taxon>Eubacteriales</taxon>
        <taxon>Heliobacteriaceae</taxon>
        <taxon>Heliobacterium</taxon>
    </lineage>
</organism>
<gene>
    <name evidence="1" type="primary">ytxC</name>
    <name evidence="1" type="ORF">GJ688_08445</name>
</gene>
<dbReference type="Proteomes" id="UP000430670">
    <property type="component" value="Unassembled WGS sequence"/>
</dbReference>
<keyword evidence="2" id="KW-1185">Reference proteome</keyword>
<protein>
    <submittedName>
        <fullName evidence="1">Putative sporulation protein YtxC</fullName>
    </submittedName>
</protein>
<evidence type="ECO:0000313" key="2">
    <source>
        <dbReference type="Proteomes" id="UP000430670"/>
    </source>
</evidence>
<comment type="caution">
    <text evidence="1">The sequence shown here is derived from an EMBL/GenBank/DDBJ whole genome shotgun (WGS) entry which is preliminary data.</text>
</comment>
<name>A0A6I3SJD9_HELMO</name>
<dbReference type="InterPro" id="IPR014199">
    <property type="entry name" value="Spore_YtxC"/>
</dbReference>
<dbReference type="NCBIfam" id="TIGR02834">
    <property type="entry name" value="spo_ytxC"/>
    <property type="match status" value="1"/>
</dbReference>
<proteinExistence type="predicted"/>
<dbReference type="EMBL" id="WNKU01000007">
    <property type="protein sequence ID" value="MTV49008.1"/>
    <property type="molecule type" value="Genomic_DNA"/>
</dbReference>
<sequence length="315" mass="36794">MIKTSKGVNSLALILSIGASRNLDELGYRITCELAELAGEGWQFGTRQQWLNGVHQFTCYLDEHPEGESPEEMALILRQYCARKLTDWILDVWEQELVEKRINSEYAYFSEEERRVIAEKATQILKQEEETSKEYIIYRVGRSQRILERMLDVLVTFGRVHIDGFLRFRLRDYLSSLSDSVDVAVDEYMMEKEYKEFVCLLRYFLEIQDTRVPIVHVYMRPGGFQLLDERGRPVNNEIVDGFHQDALQHEEICFEDLLISALVTVAPVQVVIHYTEGVQSNESMQTIQAVFGERLHYCPGCDRCMMIQDNRVLQR</sequence>
<dbReference type="AlphaFoldDB" id="A0A6I3SJD9"/>
<evidence type="ECO:0000313" key="1">
    <source>
        <dbReference type="EMBL" id="MTV49008.1"/>
    </source>
</evidence>